<dbReference type="Gramene" id="OE9A003351T1">
    <property type="protein sequence ID" value="OE9A003351C1"/>
    <property type="gene ID" value="OE9A003351"/>
</dbReference>
<protein>
    <submittedName>
        <fullName evidence="1">Uncharacterized protein</fullName>
    </submittedName>
</protein>
<sequence length="83" mass="9229">MAPKSKASALSNTMEAAVGGRQWFDVRVAMGTDWGLDFGDTLTRSEIRIPNLGDVDSWWTGTRSRQLRVGVDREARRESTDGE</sequence>
<accession>A0A8S0UGK2</accession>
<name>A0A8S0UGK2_OLEEU</name>
<dbReference type="AlphaFoldDB" id="A0A8S0UGK2"/>
<reference evidence="1 2" key="1">
    <citation type="submission" date="2019-12" db="EMBL/GenBank/DDBJ databases">
        <authorList>
            <person name="Alioto T."/>
            <person name="Alioto T."/>
            <person name="Gomez Garrido J."/>
        </authorList>
    </citation>
    <scope>NUCLEOTIDE SEQUENCE [LARGE SCALE GENOMIC DNA]</scope>
</reference>
<evidence type="ECO:0000313" key="1">
    <source>
        <dbReference type="EMBL" id="CAA3015780.1"/>
    </source>
</evidence>
<organism evidence="1 2">
    <name type="scientific">Olea europaea subsp. europaea</name>
    <dbReference type="NCBI Taxonomy" id="158383"/>
    <lineage>
        <taxon>Eukaryota</taxon>
        <taxon>Viridiplantae</taxon>
        <taxon>Streptophyta</taxon>
        <taxon>Embryophyta</taxon>
        <taxon>Tracheophyta</taxon>
        <taxon>Spermatophyta</taxon>
        <taxon>Magnoliopsida</taxon>
        <taxon>eudicotyledons</taxon>
        <taxon>Gunneridae</taxon>
        <taxon>Pentapetalae</taxon>
        <taxon>asterids</taxon>
        <taxon>lamiids</taxon>
        <taxon>Lamiales</taxon>
        <taxon>Oleaceae</taxon>
        <taxon>Oleeae</taxon>
        <taxon>Olea</taxon>
    </lineage>
</organism>
<keyword evidence="2" id="KW-1185">Reference proteome</keyword>
<proteinExistence type="predicted"/>
<gene>
    <name evidence="1" type="ORF">OLEA9_A003351</name>
</gene>
<comment type="caution">
    <text evidence="1">The sequence shown here is derived from an EMBL/GenBank/DDBJ whole genome shotgun (WGS) entry which is preliminary data.</text>
</comment>
<evidence type="ECO:0000313" key="2">
    <source>
        <dbReference type="Proteomes" id="UP000594638"/>
    </source>
</evidence>
<dbReference type="EMBL" id="CACTIH010007571">
    <property type="protein sequence ID" value="CAA3015780.1"/>
    <property type="molecule type" value="Genomic_DNA"/>
</dbReference>
<dbReference type="Proteomes" id="UP000594638">
    <property type="component" value="Unassembled WGS sequence"/>
</dbReference>